<dbReference type="RefSeq" id="WP_180280253.1">
    <property type="nucleotide sequence ID" value="NZ_JABFDB010000001.1"/>
</dbReference>
<gene>
    <name evidence="2" type="ORF">HND93_02225</name>
</gene>
<dbReference type="SUPFAM" id="SSF53850">
    <property type="entry name" value="Periplasmic binding protein-like II"/>
    <property type="match status" value="1"/>
</dbReference>
<organism evidence="2 3">
    <name type="scientific">Azospirillum oleiclasticum</name>
    <dbReference type="NCBI Taxonomy" id="2735135"/>
    <lineage>
        <taxon>Bacteria</taxon>
        <taxon>Pseudomonadati</taxon>
        <taxon>Pseudomonadota</taxon>
        <taxon>Alphaproteobacteria</taxon>
        <taxon>Rhodospirillales</taxon>
        <taxon>Azospirillaceae</taxon>
        <taxon>Azospirillum</taxon>
    </lineage>
</organism>
<accession>A0ABX2T5F8</accession>
<dbReference type="Proteomes" id="UP000584642">
    <property type="component" value="Unassembled WGS sequence"/>
</dbReference>
<evidence type="ECO:0000313" key="3">
    <source>
        <dbReference type="Proteomes" id="UP000584642"/>
    </source>
</evidence>
<comment type="caution">
    <text evidence="2">The sequence shown here is derived from an EMBL/GenBank/DDBJ whole genome shotgun (WGS) entry which is preliminary data.</text>
</comment>
<keyword evidence="3" id="KW-1185">Reference proteome</keyword>
<sequence length="263" mass="28529">MRKRCAALALWTFAVLATASPASADQLVVVAPELPPMFHADGTGRDALIIREALAACGHGVRFRVVPMGRHWSDYGTGAADAVAVVPPGMRLPGWASDVYARYQNGASVLTSSGLAINSLADLVGKRVVTFAGGTEILPGLREIADRFADLRERADQMVHSNLLFAGRVDAVLGDGLIFAEYNRQLRERAGSGQHLPFDPNQAVLFTAIFPPSPYTVVFRNERLRDDFNRCLGILSTTGRIDDIARAAVEPYRDTVGNRYLGY</sequence>
<dbReference type="EMBL" id="JABFDB010000001">
    <property type="protein sequence ID" value="NYZ18516.1"/>
    <property type="molecule type" value="Genomic_DNA"/>
</dbReference>
<evidence type="ECO:0000313" key="2">
    <source>
        <dbReference type="EMBL" id="NYZ18516.1"/>
    </source>
</evidence>
<dbReference type="Gene3D" id="3.40.190.10">
    <property type="entry name" value="Periplasmic binding protein-like II"/>
    <property type="match status" value="2"/>
</dbReference>
<protein>
    <submittedName>
        <fullName evidence="2">Transporter substrate-binding domain-containing protein</fullName>
    </submittedName>
</protein>
<name>A0ABX2T5F8_9PROT</name>
<reference evidence="2 3" key="1">
    <citation type="submission" date="2020-05" db="EMBL/GenBank/DDBJ databases">
        <title>Azospirillum oleiclasticum sp. nov, a nitrogen-fixing and heavy crude oil-emulsifying bacterium isolated from the crude oil of Yumen Oilfield.</title>
        <authorList>
            <person name="Wu D."/>
            <person name="Cai M."/>
            <person name="Zhang X."/>
        </authorList>
    </citation>
    <scope>NUCLEOTIDE SEQUENCE [LARGE SCALE GENOMIC DNA]</scope>
    <source>
        <strain evidence="2 3">ROY-1-1-2</strain>
    </source>
</reference>
<evidence type="ECO:0000256" key="1">
    <source>
        <dbReference type="SAM" id="SignalP"/>
    </source>
</evidence>
<feature type="signal peptide" evidence="1">
    <location>
        <begin position="1"/>
        <end position="24"/>
    </location>
</feature>
<proteinExistence type="predicted"/>
<keyword evidence="1" id="KW-0732">Signal</keyword>
<feature type="chain" id="PRO_5045736279" evidence="1">
    <location>
        <begin position="25"/>
        <end position="263"/>
    </location>
</feature>